<organism evidence="2">
    <name type="scientific">Amphimedon queenslandica</name>
    <name type="common">Sponge</name>
    <dbReference type="NCBI Taxonomy" id="400682"/>
    <lineage>
        <taxon>Eukaryota</taxon>
        <taxon>Metazoa</taxon>
        <taxon>Porifera</taxon>
        <taxon>Demospongiae</taxon>
        <taxon>Heteroscleromorpha</taxon>
        <taxon>Haplosclerida</taxon>
        <taxon>Niphatidae</taxon>
        <taxon>Amphimedon</taxon>
    </lineage>
</organism>
<proteinExistence type="predicted"/>
<dbReference type="OrthoDB" id="5977126at2759"/>
<feature type="region of interest" description="Disordered" evidence="1">
    <location>
        <begin position="99"/>
        <end position="120"/>
    </location>
</feature>
<evidence type="ECO:0000256" key="1">
    <source>
        <dbReference type="SAM" id="MobiDB-lite"/>
    </source>
</evidence>
<protein>
    <recommendedName>
        <fullName evidence="3">Death domain-containing protein</fullName>
    </recommendedName>
</protein>
<evidence type="ECO:0000313" key="2">
    <source>
        <dbReference type="EnsemblMetazoa" id="Aqu2.1.26348_001"/>
    </source>
</evidence>
<sequence>MKLIFDNSKEELVLSVYDAIGKWMEEGSVDLTVTRVNMLDAPGAGKTCSQLLLLNEDPPTNDTSTPIACPASVADLDAVSKEKKTKEPPLPVVFSLPNITQPATEIPPDPSPTPQKKPDQAVLSETKVIKEDKEYHTEAVVQEILATQPKEIHKSDHWLYIIDSGEFQLCDLIRLLLHLNIITKLEDESKGHYFIPYALPSYNEPVSIKETNAKPLLIVWREEKSEEILPVPTGSFPLTIIHLLNQKECITKISPLTPEYYKFRDAMSLKITFKRKEDTLHLINRYTHIEVYFTGPTQYFPLVRKLLTTAIDNSSDAMHLKHNYINAFACPTKKNSCYCVVRSSEDGNIVNCTVCSVSATITSDHWYWFESGPVESNNGTQIKQVNHQSSDKNILDKEPKLKDLHRLFDSSAAHFLTIGTALDVEVDDLSHSEKSTSDKLRAVFKRWIDSNEGVTWRNALQVCEDYPKKFGKVKAGVDKFLESDRALKEYLKSIFLSFHPL</sequence>
<accession>A0A1X7UFW2</accession>
<name>A0A1X7UFW2_AMPQE</name>
<dbReference type="AlphaFoldDB" id="A0A1X7UFW2"/>
<dbReference type="EnsemblMetazoa" id="Aqu2.1.26348_001">
    <property type="protein sequence ID" value="Aqu2.1.26348_001"/>
    <property type="gene ID" value="Aqu2.1.26348"/>
</dbReference>
<reference evidence="2" key="1">
    <citation type="submission" date="2017-05" db="UniProtKB">
        <authorList>
            <consortium name="EnsemblMetazoa"/>
        </authorList>
    </citation>
    <scope>IDENTIFICATION</scope>
</reference>
<feature type="compositionally biased region" description="Pro residues" evidence="1">
    <location>
        <begin position="105"/>
        <end position="115"/>
    </location>
</feature>
<dbReference type="InParanoid" id="A0A1X7UFW2"/>
<evidence type="ECO:0008006" key="3">
    <source>
        <dbReference type="Google" id="ProtNLM"/>
    </source>
</evidence>